<evidence type="ECO:0000313" key="3">
    <source>
        <dbReference type="EMBL" id="ODV83483.1"/>
    </source>
</evidence>
<evidence type="ECO:0000313" key="4">
    <source>
        <dbReference type="Proteomes" id="UP000094801"/>
    </source>
</evidence>
<dbReference type="Pfam" id="PF22669">
    <property type="entry name" value="Exo_endo_phos2"/>
    <property type="match status" value="1"/>
</dbReference>
<keyword evidence="1" id="KW-0472">Membrane</keyword>
<keyword evidence="4" id="KW-1185">Reference proteome</keyword>
<dbReference type="EMBL" id="KV453863">
    <property type="protein sequence ID" value="ODV83483.1"/>
    <property type="molecule type" value="Genomic_DNA"/>
</dbReference>
<dbReference type="PANTHER" id="PTHR11200">
    <property type="entry name" value="INOSITOL 5-PHOSPHATASE"/>
    <property type="match status" value="1"/>
</dbReference>
<keyword evidence="1" id="KW-0812">Transmembrane</keyword>
<dbReference type="Gene3D" id="3.60.10.10">
    <property type="entry name" value="Endonuclease/exonuclease/phosphatase"/>
    <property type="match status" value="1"/>
</dbReference>
<dbReference type="SMART" id="SM00128">
    <property type="entry name" value="IPPc"/>
    <property type="match status" value="1"/>
</dbReference>
<proteinExistence type="predicted"/>
<dbReference type="Proteomes" id="UP000094801">
    <property type="component" value="Unassembled WGS sequence"/>
</dbReference>
<dbReference type="OrthoDB" id="62798at2759"/>
<name>A0A1E4SVF1_9ASCO</name>
<dbReference type="PANTHER" id="PTHR11200:SF275">
    <property type="entry name" value="LD06095P"/>
    <property type="match status" value="1"/>
</dbReference>
<feature type="domain" description="Inositol polyphosphate-related phosphatase" evidence="2">
    <location>
        <begin position="5"/>
        <end position="348"/>
    </location>
</feature>
<keyword evidence="1" id="KW-1133">Transmembrane helix</keyword>
<dbReference type="GO" id="GO:0046856">
    <property type="term" value="P:phosphatidylinositol dephosphorylation"/>
    <property type="evidence" value="ECO:0007669"/>
    <property type="project" value="InterPro"/>
</dbReference>
<evidence type="ECO:0000256" key="1">
    <source>
        <dbReference type="SAM" id="Phobius"/>
    </source>
</evidence>
<dbReference type="STRING" id="983967.A0A1E4SVF1"/>
<reference evidence="4" key="1">
    <citation type="submission" date="2016-04" db="EMBL/GenBank/DDBJ databases">
        <title>Comparative genomics of biotechnologically important yeasts.</title>
        <authorList>
            <consortium name="DOE Joint Genome Institute"/>
            <person name="Riley R."/>
            <person name="Haridas S."/>
            <person name="Wolfe K.H."/>
            <person name="Lopes M.R."/>
            <person name="Hittinger C.T."/>
            <person name="Goker M."/>
            <person name="Salamov A."/>
            <person name="Wisecaver J."/>
            <person name="Long T.M."/>
            <person name="Aerts A.L."/>
            <person name="Barry K."/>
            <person name="Choi C."/>
            <person name="Clum A."/>
            <person name="Coughlan A.Y."/>
            <person name="Deshpande S."/>
            <person name="Douglass A.P."/>
            <person name="Hanson S.J."/>
            <person name="Klenk H.-P."/>
            <person name="Labutti K."/>
            <person name="Lapidus A."/>
            <person name="Lindquist E."/>
            <person name="Lipzen A."/>
            <person name="Meier-Kolthoff J.P."/>
            <person name="Ohm R.A."/>
            <person name="Otillar R.P."/>
            <person name="Pangilinan J."/>
            <person name="Peng Y."/>
            <person name="Rokas A."/>
            <person name="Rosa C.A."/>
            <person name="Scheuner C."/>
            <person name="Sibirny A.A."/>
            <person name="Slot J.C."/>
            <person name="Stielow J.B."/>
            <person name="Sun H."/>
            <person name="Kurtzman C.P."/>
            <person name="Blackwell M."/>
            <person name="Grigoriev I.V."/>
            <person name="Jeffries T.W."/>
        </authorList>
    </citation>
    <scope>NUCLEOTIDE SEQUENCE [LARGE SCALE GENOMIC DNA]</scope>
    <source>
        <strain evidence="4">NRRL YB-2248</strain>
    </source>
</reference>
<dbReference type="InterPro" id="IPR046985">
    <property type="entry name" value="IP5"/>
</dbReference>
<dbReference type="GO" id="GO:0004439">
    <property type="term" value="F:phosphatidylinositol-4,5-bisphosphate 5-phosphatase activity"/>
    <property type="evidence" value="ECO:0007669"/>
    <property type="project" value="TreeGrafter"/>
</dbReference>
<dbReference type="InterPro" id="IPR036691">
    <property type="entry name" value="Endo/exonu/phosph_ase_sf"/>
</dbReference>
<protein>
    <recommendedName>
        <fullName evidence="2">Inositol polyphosphate-related phosphatase domain-containing protein</fullName>
    </recommendedName>
</protein>
<evidence type="ECO:0000259" key="2">
    <source>
        <dbReference type="SMART" id="SM00128"/>
    </source>
</evidence>
<dbReference type="SUPFAM" id="SSF56219">
    <property type="entry name" value="DNase I-like"/>
    <property type="match status" value="1"/>
</dbReference>
<dbReference type="AlphaFoldDB" id="A0A1E4SVF1"/>
<organism evidence="3 4">
    <name type="scientific">[Candida] arabinofermentans NRRL YB-2248</name>
    <dbReference type="NCBI Taxonomy" id="983967"/>
    <lineage>
        <taxon>Eukaryota</taxon>
        <taxon>Fungi</taxon>
        <taxon>Dikarya</taxon>
        <taxon>Ascomycota</taxon>
        <taxon>Saccharomycotina</taxon>
        <taxon>Pichiomycetes</taxon>
        <taxon>Pichiales</taxon>
        <taxon>Pichiaceae</taxon>
        <taxon>Ogataea</taxon>
        <taxon>Ogataea/Candida clade</taxon>
    </lineage>
</organism>
<gene>
    <name evidence="3" type="ORF">CANARDRAFT_203100</name>
</gene>
<sequence>MVSDDKLSLFLFTFNCGKETPLNDQFLDELINGPLKSYNEDSKIPELLVFGFQELSSLLDGTNANCINIKMIKLSQLLSDTLTRKFNLPFNTISINHFGSIGIILISPYPSRVKKVLKSVDPPLGHYLTNTKGATAIRIRYEVKHKVETEFTFVVAHLNANEGLKYLLRRNQDLLNLLQGSKFDDGWSILKPDTHCFIMGDLNYRASGGYHFNTKLNRISEQSEQEQEEEPRTFDFDNDELNILIKKGKLLWGFDEAKVKFKPTYKFKVGTNIYNSKRTSSWCDRILYLSYGEDLDSQFEELGTGHRHMNPYSNEEPNIIEYNSLPSLKISDHIPVYLKIEVPSKAPASVINSKGYLVDRFTHLSDNELYLKPVKIWDYYRFVGSIVDELFGSVLFIVTTRMGRLIGVTTLVAMYLLYRYFVIT</sequence>
<accession>A0A1E4SVF1</accession>
<feature type="transmembrane region" description="Helical" evidence="1">
    <location>
        <begin position="405"/>
        <end position="423"/>
    </location>
</feature>
<dbReference type="InterPro" id="IPR000300">
    <property type="entry name" value="IPPc"/>
</dbReference>